<dbReference type="Proteomes" id="UP000254799">
    <property type="component" value="Unassembled WGS sequence"/>
</dbReference>
<dbReference type="InterPro" id="IPR015396">
    <property type="entry name" value="FadE_C"/>
</dbReference>
<dbReference type="GO" id="GO:0003995">
    <property type="term" value="F:acyl-CoA dehydrogenase activity"/>
    <property type="evidence" value="ECO:0007669"/>
    <property type="project" value="InterPro"/>
</dbReference>
<dbReference type="GO" id="GO:0033539">
    <property type="term" value="P:fatty acid beta-oxidation using acyl-CoA dehydrogenase"/>
    <property type="evidence" value="ECO:0007669"/>
    <property type="project" value="InterPro"/>
</dbReference>
<dbReference type="EMBL" id="UGLC01000002">
    <property type="protein sequence ID" value="STT52690.1"/>
    <property type="molecule type" value="Genomic_DNA"/>
</dbReference>
<feature type="domain" description="Acyl-CoA dehydrogenase C-terminal bacterial-type" evidence="1">
    <location>
        <begin position="2"/>
        <end position="60"/>
    </location>
</feature>
<dbReference type="AlphaFoldDB" id="A0A377WCX7"/>
<protein>
    <submittedName>
        <fullName evidence="2">Acyl-CoA dehydrogenase</fullName>
    </submittedName>
</protein>
<sequence>MAADPIHQRICKELGKNLPFTRLDELAHNALAKGLISQDEAAILTRAEHSRLRSINVDDFAPEELATKPVKLPEKVRKVEAA</sequence>
<proteinExistence type="predicted"/>
<name>A0A377WCX7_KLEPN</name>
<evidence type="ECO:0000313" key="3">
    <source>
        <dbReference type="Proteomes" id="UP000254799"/>
    </source>
</evidence>
<gene>
    <name evidence="2" type="primary">fadE_1</name>
    <name evidence="2" type="ORF">NCTC8849_01237</name>
</gene>
<evidence type="ECO:0000313" key="2">
    <source>
        <dbReference type="EMBL" id="STT52690.1"/>
    </source>
</evidence>
<evidence type="ECO:0000259" key="1">
    <source>
        <dbReference type="Pfam" id="PF09317"/>
    </source>
</evidence>
<dbReference type="Pfam" id="PF09317">
    <property type="entry name" value="ACDH_C"/>
    <property type="match status" value="1"/>
</dbReference>
<reference evidence="2 3" key="1">
    <citation type="submission" date="2018-06" db="EMBL/GenBank/DDBJ databases">
        <authorList>
            <consortium name="Pathogen Informatics"/>
            <person name="Doyle S."/>
        </authorList>
    </citation>
    <scope>NUCLEOTIDE SEQUENCE [LARGE SCALE GENOMIC DNA]</scope>
    <source>
        <strain evidence="2 3">NCTC8849</strain>
    </source>
</reference>
<accession>A0A377WCX7</accession>
<organism evidence="2 3">
    <name type="scientific">Klebsiella pneumoniae</name>
    <dbReference type="NCBI Taxonomy" id="573"/>
    <lineage>
        <taxon>Bacteria</taxon>
        <taxon>Pseudomonadati</taxon>
        <taxon>Pseudomonadota</taxon>
        <taxon>Gammaproteobacteria</taxon>
        <taxon>Enterobacterales</taxon>
        <taxon>Enterobacteriaceae</taxon>
        <taxon>Klebsiella/Raoultella group</taxon>
        <taxon>Klebsiella</taxon>
        <taxon>Klebsiella pneumoniae complex</taxon>
    </lineage>
</organism>